<organism evidence="3 4">
    <name type="scientific">Pseudazoarcus pumilus</name>
    <dbReference type="NCBI Taxonomy" id="2067960"/>
    <lineage>
        <taxon>Bacteria</taxon>
        <taxon>Pseudomonadati</taxon>
        <taxon>Pseudomonadota</taxon>
        <taxon>Betaproteobacteria</taxon>
        <taxon>Rhodocyclales</taxon>
        <taxon>Zoogloeaceae</taxon>
        <taxon>Pseudazoarcus</taxon>
    </lineage>
</organism>
<dbReference type="KEGG" id="atw:C0099_03880"/>
<sequence>MKNIAVRIAGLTALCLMLAGPVLADDKDHERARRALEAGEVLPLGEVLARIAREMPGDVLEVELERDDGRWIYEIKLLRADGALLEVEVDAATAGVIEVEHEKRGR</sequence>
<dbReference type="Gene3D" id="3.10.450.40">
    <property type="match status" value="1"/>
</dbReference>
<dbReference type="Proteomes" id="UP000242205">
    <property type="component" value="Chromosome"/>
</dbReference>
<dbReference type="OrthoDB" id="8527445at2"/>
<reference evidence="3 4" key="1">
    <citation type="submission" date="2018-01" db="EMBL/GenBank/DDBJ databases">
        <authorList>
            <person name="Fu G.-Y."/>
        </authorList>
    </citation>
    <scope>NUCLEOTIDE SEQUENCE [LARGE SCALE GENOMIC DNA]</scope>
    <source>
        <strain evidence="3 4">SY39</strain>
    </source>
</reference>
<keyword evidence="4" id="KW-1185">Reference proteome</keyword>
<evidence type="ECO:0000313" key="4">
    <source>
        <dbReference type="Proteomes" id="UP000242205"/>
    </source>
</evidence>
<protein>
    <submittedName>
        <fullName evidence="3">Peptidase</fullName>
    </submittedName>
</protein>
<evidence type="ECO:0000259" key="2">
    <source>
        <dbReference type="Pfam" id="PF03413"/>
    </source>
</evidence>
<accession>A0A2I6S4H6</accession>
<dbReference type="AlphaFoldDB" id="A0A2I6S4H6"/>
<keyword evidence="1" id="KW-0732">Signal</keyword>
<feature type="signal peptide" evidence="1">
    <location>
        <begin position="1"/>
        <end position="24"/>
    </location>
</feature>
<dbReference type="Pfam" id="PF03413">
    <property type="entry name" value="PepSY"/>
    <property type="match status" value="1"/>
</dbReference>
<evidence type="ECO:0000313" key="3">
    <source>
        <dbReference type="EMBL" id="AUN94155.1"/>
    </source>
</evidence>
<name>A0A2I6S4H6_9RHOO</name>
<gene>
    <name evidence="3" type="ORF">C0099_03880</name>
</gene>
<feature type="chain" id="PRO_5014331584" evidence="1">
    <location>
        <begin position="25"/>
        <end position="106"/>
    </location>
</feature>
<feature type="domain" description="PepSY" evidence="2">
    <location>
        <begin position="42"/>
        <end position="100"/>
    </location>
</feature>
<proteinExistence type="predicted"/>
<dbReference type="RefSeq" id="WP_102246227.1">
    <property type="nucleotide sequence ID" value="NZ_CP025682.1"/>
</dbReference>
<dbReference type="EMBL" id="CP025682">
    <property type="protein sequence ID" value="AUN94155.1"/>
    <property type="molecule type" value="Genomic_DNA"/>
</dbReference>
<evidence type="ECO:0000256" key="1">
    <source>
        <dbReference type="SAM" id="SignalP"/>
    </source>
</evidence>
<dbReference type="InterPro" id="IPR025711">
    <property type="entry name" value="PepSY"/>
</dbReference>